<evidence type="ECO:0000256" key="1">
    <source>
        <dbReference type="SAM" id="Phobius"/>
    </source>
</evidence>
<dbReference type="InterPro" id="IPR006750">
    <property type="entry name" value="YdcZ"/>
</dbReference>
<organism evidence="2 3">
    <name type="scientific">Lysinibacillus sphaericus</name>
    <name type="common">Bacillus sphaericus</name>
    <dbReference type="NCBI Taxonomy" id="1421"/>
    <lineage>
        <taxon>Bacteria</taxon>
        <taxon>Bacillati</taxon>
        <taxon>Bacillota</taxon>
        <taxon>Bacilli</taxon>
        <taxon>Bacillales</taxon>
        <taxon>Bacillaceae</taxon>
        <taxon>Lysinibacillus</taxon>
    </lineage>
</organism>
<dbReference type="EMBL" id="SADV01000001">
    <property type="protein sequence ID" value="TQR39543.1"/>
    <property type="molecule type" value="Genomic_DNA"/>
</dbReference>
<dbReference type="Pfam" id="PF04657">
    <property type="entry name" value="DMT_YdcZ"/>
    <property type="match status" value="1"/>
</dbReference>
<protein>
    <recommendedName>
        <fullName evidence="4">DMT family transporter</fullName>
    </recommendedName>
</protein>
<gene>
    <name evidence="2" type="ORF">C7Y47_00450</name>
</gene>
<reference evidence="2 3" key="1">
    <citation type="submission" date="2018-03" db="EMBL/GenBank/DDBJ databases">
        <title>Aerobic endospore-forming bacteria genome sequencing and assembly.</title>
        <authorList>
            <person name="Cavalcante D.A."/>
            <person name="Driks A."/>
            <person name="Putonti C."/>
            <person name="De-Souza M.T."/>
        </authorList>
    </citation>
    <scope>NUCLEOTIDE SEQUENCE [LARGE SCALE GENOMIC DNA]</scope>
    <source>
        <strain evidence="2 3">SDF0037</strain>
    </source>
</reference>
<keyword evidence="1" id="KW-1133">Transmembrane helix</keyword>
<proteinExistence type="predicted"/>
<accession>A0A544V0J4</accession>
<dbReference type="GO" id="GO:0005886">
    <property type="term" value="C:plasma membrane"/>
    <property type="evidence" value="ECO:0007669"/>
    <property type="project" value="TreeGrafter"/>
</dbReference>
<name>A0A544V0J4_LYSSH</name>
<dbReference type="PANTHER" id="PTHR34821:SF3">
    <property type="entry name" value="MEMBRANE PROTEIN"/>
    <property type="match status" value="1"/>
</dbReference>
<dbReference type="RefSeq" id="WP_142506965.1">
    <property type="nucleotide sequence ID" value="NZ_SADV01000001.1"/>
</dbReference>
<dbReference type="OrthoDB" id="9789346at2"/>
<evidence type="ECO:0000313" key="3">
    <source>
        <dbReference type="Proteomes" id="UP000317944"/>
    </source>
</evidence>
<comment type="caution">
    <text evidence="2">The sequence shown here is derived from an EMBL/GenBank/DDBJ whole genome shotgun (WGS) entry which is preliminary data.</text>
</comment>
<evidence type="ECO:0008006" key="4">
    <source>
        <dbReference type="Google" id="ProtNLM"/>
    </source>
</evidence>
<feature type="transmembrane region" description="Helical" evidence="1">
    <location>
        <begin position="62"/>
        <end position="79"/>
    </location>
</feature>
<keyword evidence="1" id="KW-0812">Transmembrane</keyword>
<feature type="transmembrane region" description="Helical" evidence="1">
    <location>
        <begin position="31"/>
        <end position="50"/>
    </location>
</feature>
<keyword evidence="1" id="KW-0472">Membrane</keyword>
<dbReference type="AlphaFoldDB" id="A0A544V0J4"/>
<sequence>MIGLIFAILAGALISLQSIFNAKVNENVGHWLTTITQLVIALCIDTFGLFGLEKVPFQMNKIVGIGLLIIGVLIFKDLLPHKKKEV</sequence>
<dbReference type="PANTHER" id="PTHR34821">
    <property type="entry name" value="INNER MEMBRANE PROTEIN YDCZ"/>
    <property type="match status" value="1"/>
</dbReference>
<dbReference type="Proteomes" id="UP000317944">
    <property type="component" value="Unassembled WGS sequence"/>
</dbReference>
<evidence type="ECO:0000313" key="2">
    <source>
        <dbReference type="EMBL" id="TQR39543.1"/>
    </source>
</evidence>